<organism evidence="3 4">
    <name type="scientific">Hondaea fermentalgiana</name>
    <dbReference type="NCBI Taxonomy" id="2315210"/>
    <lineage>
        <taxon>Eukaryota</taxon>
        <taxon>Sar</taxon>
        <taxon>Stramenopiles</taxon>
        <taxon>Bigyra</taxon>
        <taxon>Labyrinthulomycetes</taxon>
        <taxon>Thraustochytrida</taxon>
        <taxon>Thraustochytriidae</taxon>
        <taxon>Hondaea</taxon>
    </lineage>
</organism>
<feature type="compositionally biased region" description="Basic and acidic residues" evidence="1">
    <location>
        <begin position="158"/>
        <end position="169"/>
    </location>
</feature>
<sequence length="195" mass="21889">MSHVGLLVAEVLFATPMIYLWQHSEVDGPSGLGWFLFVAAVATIGFVFVCARKCCSSIFLVRCAANAILAVYMLCQLAIVGLGTAYAYAFFYPITGGRAEEYRKRYFIDYDSDISHLQFVIVFSFGGTCSVIMAFLALILTLHAWKVAQITDDIKSTKSKRRQEYDPERQPFLPVAKEIEDDTEPQNNKNTMQLT</sequence>
<feature type="compositionally biased region" description="Polar residues" evidence="1">
    <location>
        <begin position="185"/>
        <end position="195"/>
    </location>
</feature>
<keyword evidence="2" id="KW-0472">Membrane</keyword>
<evidence type="ECO:0000256" key="2">
    <source>
        <dbReference type="SAM" id="Phobius"/>
    </source>
</evidence>
<name>A0A2R5G978_9STRA</name>
<evidence type="ECO:0000256" key="1">
    <source>
        <dbReference type="SAM" id="MobiDB-lite"/>
    </source>
</evidence>
<comment type="caution">
    <text evidence="3">The sequence shown here is derived from an EMBL/GenBank/DDBJ whole genome shotgun (WGS) entry which is preliminary data.</text>
</comment>
<feature type="region of interest" description="Disordered" evidence="1">
    <location>
        <begin position="158"/>
        <end position="195"/>
    </location>
</feature>
<evidence type="ECO:0000313" key="4">
    <source>
        <dbReference type="Proteomes" id="UP000241890"/>
    </source>
</evidence>
<keyword evidence="2" id="KW-1133">Transmembrane helix</keyword>
<keyword evidence="2" id="KW-0812">Transmembrane</keyword>
<dbReference type="AlphaFoldDB" id="A0A2R5G978"/>
<dbReference type="InParanoid" id="A0A2R5G978"/>
<feature type="transmembrane region" description="Helical" evidence="2">
    <location>
        <begin position="63"/>
        <end position="94"/>
    </location>
</feature>
<accession>A0A2R5G978</accession>
<protein>
    <submittedName>
        <fullName evidence="3">Uncharacterized protein</fullName>
    </submittedName>
</protein>
<dbReference type="Proteomes" id="UP000241890">
    <property type="component" value="Unassembled WGS sequence"/>
</dbReference>
<dbReference type="EMBL" id="BEYU01000025">
    <property type="protein sequence ID" value="GBG26889.1"/>
    <property type="molecule type" value="Genomic_DNA"/>
</dbReference>
<feature type="transmembrane region" description="Helical" evidence="2">
    <location>
        <begin position="114"/>
        <end position="140"/>
    </location>
</feature>
<gene>
    <name evidence="3" type="ORF">FCC1311_031112</name>
</gene>
<keyword evidence="4" id="KW-1185">Reference proteome</keyword>
<proteinExistence type="predicted"/>
<feature type="transmembrane region" description="Helical" evidence="2">
    <location>
        <begin position="31"/>
        <end position="51"/>
    </location>
</feature>
<evidence type="ECO:0000313" key="3">
    <source>
        <dbReference type="EMBL" id="GBG26889.1"/>
    </source>
</evidence>
<reference evidence="3 4" key="1">
    <citation type="submission" date="2017-12" db="EMBL/GenBank/DDBJ databases">
        <title>Sequencing, de novo assembly and annotation of complete genome of a new Thraustochytrid species, strain FCC1311.</title>
        <authorList>
            <person name="Sedici K."/>
            <person name="Godart F."/>
            <person name="Aiese Cigliano R."/>
            <person name="Sanseverino W."/>
            <person name="Barakat M."/>
            <person name="Ortet P."/>
            <person name="Marechal E."/>
            <person name="Cagnac O."/>
            <person name="Amato A."/>
        </authorList>
    </citation>
    <scope>NUCLEOTIDE SEQUENCE [LARGE SCALE GENOMIC DNA]</scope>
</reference>